<name>A0A6I5KRR8_9FLAO</name>
<accession>A0A6I5KRR8</accession>
<keyword evidence="1" id="KW-0175">Coiled coil</keyword>
<dbReference type="EMBL" id="JAAAMI010000003">
    <property type="protein sequence ID" value="NDV43247.1"/>
    <property type="molecule type" value="Genomic_DNA"/>
</dbReference>
<dbReference type="Gene3D" id="1.20.120.450">
    <property type="entry name" value="dinb family like domain"/>
    <property type="match status" value="1"/>
</dbReference>
<evidence type="ECO:0000313" key="3">
    <source>
        <dbReference type="Proteomes" id="UP000468707"/>
    </source>
</evidence>
<keyword evidence="3" id="KW-1185">Reference proteome</keyword>
<dbReference type="InterPro" id="IPR011466">
    <property type="entry name" value="DUF1572"/>
</dbReference>
<reference evidence="2 3" key="1">
    <citation type="submission" date="2020-01" db="EMBL/GenBank/DDBJ databases">
        <title>Muricauda sediminis sp.nov. 40Bstr401.</title>
        <authorList>
            <person name="Xue Z."/>
            <person name="Zhu S."/>
            <person name="Ren N."/>
            <person name="Chen T."/>
            <person name="Chen X."/>
            <person name="Chen J."/>
            <person name="Yang J."/>
        </authorList>
    </citation>
    <scope>NUCLEOTIDE SEQUENCE [LARGE SCALE GENOMIC DNA]</scope>
    <source>
        <strain evidence="2 3">40Bstr401</strain>
    </source>
</reference>
<dbReference type="InterPro" id="IPR034660">
    <property type="entry name" value="DinB/YfiT-like"/>
</dbReference>
<protein>
    <submittedName>
        <fullName evidence="2">DUF1572 domain-containing protein</fullName>
    </submittedName>
</protein>
<feature type="coiled-coil region" evidence="1">
    <location>
        <begin position="6"/>
        <end position="33"/>
    </location>
</feature>
<proteinExistence type="predicted"/>
<evidence type="ECO:0000256" key="1">
    <source>
        <dbReference type="SAM" id="Coils"/>
    </source>
</evidence>
<dbReference type="Proteomes" id="UP000468707">
    <property type="component" value="Unassembled WGS sequence"/>
</dbReference>
<dbReference type="AlphaFoldDB" id="A0A6I5KRR8"/>
<dbReference type="RefSeq" id="WP_163634744.1">
    <property type="nucleotide sequence ID" value="NZ_JAAAMI010000003.1"/>
</dbReference>
<sequence length="146" mass="16687">MINTLKSLFKRDLEKLKTEIEQYSSEENLWRTDKCIANSAGNLCLHLIGNLNAFIGAGLAKTSYVRQRDLEFSSTSIPRTTLLRQIDETIVVVEKGLNNVTDDQLSGNFPIVIWDQPTGMEFTLVHLLSHLNYHLGQVNYHRRLLD</sequence>
<gene>
    <name evidence="2" type="ORF">GTK07_07895</name>
</gene>
<dbReference type="Pfam" id="PF07609">
    <property type="entry name" value="DUF1572"/>
    <property type="match status" value="1"/>
</dbReference>
<dbReference type="SUPFAM" id="SSF109854">
    <property type="entry name" value="DinB/YfiT-like putative metalloenzymes"/>
    <property type="match status" value="1"/>
</dbReference>
<organism evidence="2 3">
    <name type="scientific">Flagellimonas sediminis</name>
    <dbReference type="NCBI Taxonomy" id="2696468"/>
    <lineage>
        <taxon>Bacteria</taxon>
        <taxon>Pseudomonadati</taxon>
        <taxon>Bacteroidota</taxon>
        <taxon>Flavobacteriia</taxon>
        <taxon>Flavobacteriales</taxon>
        <taxon>Flavobacteriaceae</taxon>
        <taxon>Flagellimonas</taxon>
    </lineage>
</organism>
<comment type="caution">
    <text evidence="2">The sequence shown here is derived from an EMBL/GenBank/DDBJ whole genome shotgun (WGS) entry which is preliminary data.</text>
</comment>
<evidence type="ECO:0000313" key="2">
    <source>
        <dbReference type="EMBL" id="NDV43247.1"/>
    </source>
</evidence>